<dbReference type="SMART" id="SM00883">
    <property type="entry name" value="Cpn10"/>
    <property type="match status" value="1"/>
</dbReference>
<sequence length="101" mass="11175">MVKEKNMFPRMVKNRVMVLPDEMEEKTEGGIVLPNPSDINDCDQEIASQTGRGEIVAKGKQANGLEVGDHVYFGQVVGMPIEHEGVQYLIMNDCDVKAVLV</sequence>
<dbReference type="Gene3D" id="2.30.33.40">
    <property type="entry name" value="GroES chaperonin"/>
    <property type="match status" value="1"/>
</dbReference>
<dbReference type="GO" id="GO:0005524">
    <property type="term" value="F:ATP binding"/>
    <property type="evidence" value="ECO:0007669"/>
    <property type="project" value="InterPro"/>
</dbReference>
<evidence type="ECO:0000313" key="2">
    <source>
        <dbReference type="EMBL" id="ASN63291.1"/>
    </source>
</evidence>
<dbReference type="SUPFAM" id="SSF50129">
    <property type="entry name" value="GroES-like"/>
    <property type="match status" value="1"/>
</dbReference>
<dbReference type="Pfam" id="PF00166">
    <property type="entry name" value="Cpn10"/>
    <property type="match status" value="1"/>
</dbReference>
<dbReference type="GO" id="GO:0044183">
    <property type="term" value="F:protein folding chaperone"/>
    <property type="evidence" value="ECO:0007669"/>
    <property type="project" value="InterPro"/>
</dbReference>
<gene>
    <name evidence="2" type="primary">groES</name>
</gene>
<dbReference type="InterPro" id="IPR011032">
    <property type="entry name" value="GroES-like_sf"/>
</dbReference>
<dbReference type="InterPro" id="IPR037124">
    <property type="entry name" value="Chaperonin_GroES_sf"/>
</dbReference>
<reference evidence="2" key="1">
    <citation type="submission" date="2016-03" db="EMBL/GenBank/DDBJ databases">
        <title>Novel chaperonins are prevalent in the virioplankton and link to viral biology and ecology.</title>
        <authorList>
            <person name="Marine R.L."/>
            <person name="Nasko D.J."/>
            <person name="Polson S.W."/>
            <person name="Wommack K.E."/>
        </authorList>
    </citation>
    <scope>NUCLEOTIDE SEQUENCE</scope>
</reference>
<dbReference type="InterPro" id="IPR020818">
    <property type="entry name" value="Chaperonin_GroES"/>
</dbReference>
<evidence type="ECO:0000256" key="1">
    <source>
        <dbReference type="ARBA" id="ARBA00023186"/>
    </source>
</evidence>
<dbReference type="EMBL" id="KU970697">
    <property type="protein sequence ID" value="ASN63291.1"/>
    <property type="molecule type" value="Genomic_DNA"/>
</dbReference>
<dbReference type="PRINTS" id="PR00297">
    <property type="entry name" value="CHAPERONIN10"/>
</dbReference>
<proteinExistence type="predicted"/>
<name>A0A221S2Y1_9VIRU</name>
<dbReference type="CDD" id="cd00320">
    <property type="entry name" value="cpn10"/>
    <property type="match status" value="1"/>
</dbReference>
<keyword evidence="1" id="KW-0143">Chaperone</keyword>
<organism evidence="2">
    <name type="scientific">uncultured virus</name>
    <dbReference type="NCBI Taxonomy" id="340016"/>
    <lineage>
        <taxon>Viruses</taxon>
        <taxon>environmental samples</taxon>
    </lineage>
</organism>
<protein>
    <submittedName>
        <fullName evidence="2">Co-chaperonin GroES</fullName>
    </submittedName>
</protein>
<accession>A0A221S2Y1</accession>